<evidence type="ECO:0000313" key="2">
    <source>
        <dbReference type="Proteomes" id="UP000034182"/>
    </source>
</evidence>
<reference evidence="1 2" key="2">
    <citation type="submission" date="2015-05" db="EMBL/GenBank/DDBJ databases">
        <title>Distinctive expansion of gene families associated with plant cell wall degradation and secondary metabolism in the genomes of grapevine trunk pathogens.</title>
        <authorList>
            <person name="Lawrence D.P."/>
            <person name="Travadon R."/>
            <person name="Rolshausen P.E."/>
            <person name="Baumgartner K."/>
        </authorList>
    </citation>
    <scope>NUCLEOTIDE SEQUENCE [LARGE SCALE GENOMIC DNA]</scope>
    <source>
        <strain evidence="1">DS831</strain>
    </source>
</reference>
<evidence type="ECO:0000313" key="1">
    <source>
        <dbReference type="EMBL" id="KKY25764.1"/>
    </source>
</evidence>
<accession>A0A0G2EU62</accession>
<dbReference type="AlphaFoldDB" id="A0A0G2EU62"/>
<comment type="caution">
    <text evidence="1">The sequence shown here is derived from an EMBL/GenBank/DDBJ whole genome shotgun (WGS) entry which is preliminary data.</text>
</comment>
<protein>
    <submittedName>
        <fullName evidence="1">Uncharacterized protein</fullName>
    </submittedName>
</protein>
<name>A0A0G2EU62_9PEZI</name>
<dbReference type="EMBL" id="LAQI01000035">
    <property type="protein sequence ID" value="KKY25764.1"/>
    <property type="molecule type" value="Genomic_DNA"/>
</dbReference>
<dbReference type="Proteomes" id="UP000034182">
    <property type="component" value="Unassembled WGS sequence"/>
</dbReference>
<reference evidence="1 2" key="1">
    <citation type="submission" date="2015-03" db="EMBL/GenBank/DDBJ databases">
        <authorList>
            <person name="Morales-Cruz A."/>
            <person name="Amrine K.C."/>
            <person name="Cantu D."/>
        </authorList>
    </citation>
    <scope>NUCLEOTIDE SEQUENCE [LARGE SCALE GENOMIC DNA]</scope>
    <source>
        <strain evidence="1">DS831</strain>
    </source>
</reference>
<sequence>MMWACIASVTEAISLNGYQPQTYLSPQFAGGDLEDREFTPKSFGMTEIEQKKAQEAIKEKMRKQRIGKKLFSFYKDEQLQNAQDGCAVDALRAQEPIFIPLDWRHLIYATARDVEATDPVPEITHYWMEGLGGSGLPIGQEKRDLEAGSERVLKCMNWWGRNVVFEHTWQPITPVDHNLVLSPIQEREVSTLHLLLTAWTLALGFRPPSTVVLTKEHSSHYRDIKTLFNLASCGFADAATIFAALRCVGWISDAVVPPAPPESVRFDQTALMQDSEIQKAHYNRLWALLHNSRPGYLHNLAIETPAARRRHAANVNARERLEEKFESDYGQECPDDWPEDLEQSQMADDLLKVRAARGAEAKEQNRVEDLQLRQTHADEAVRKLLCLRAGGSGDGIDDAFPESLAAIINAEDQRVGYWDAILIQEELRTADEKLEEARWAFADALARNQGVVFDDDAVAYERLPRGDARKSAQRELGKLEWGWSYVEGEKLEGEDNGKKRPWEAYEEETRLVVDVDSEVYGQLKVRADRGGRGLHTV</sequence>
<proteinExistence type="predicted"/>
<organism evidence="1 2">
    <name type="scientific">Diplodia seriata</name>
    <dbReference type="NCBI Taxonomy" id="420778"/>
    <lineage>
        <taxon>Eukaryota</taxon>
        <taxon>Fungi</taxon>
        <taxon>Dikarya</taxon>
        <taxon>Ascomycota</taxon>
        <taxon>Pezizomycotina</taxon>
        <taxon>Dothideomycetes</taxon>
        <taxon>Dothideomycetes incertae sedis</taxon>
        <taxon>Botryosphaeriales</taxon>
        <taxon>Botryosphaeriaceae</taxon>
        <taxon>Diplodia</taxon>
    </lineage>
</organism>
<gene>
    <name evidence="1" type="ORF">UCDDS831_g01857</name>
</gene>